<dbReference type="PROSITE" id="PS50902">
    <property type="entry name" value="FLAVODOXIN_LIKE"/>
    <property type="match status" value="1"/>
</dbReference>
<dbReference type="Gene3D" id="3.60.15.10">
    <property type="entry name" value="Ribonuclease Z/Hydroxyacylglutathione hydrolase-like"/>
    <property type="match status" value="1"/>
</dbReference>
<dbReference type="GO" id="GO:0010181">
    <property type="term" value="F:FMN binding"/>
    <property type="evidence" value="ECO:0007669"/>
    <property type="project" value="InterPro"/>
</dbReference>
<dbReference type="InterPro" id="IPR016440">
    <property type="entry name" value="Rubredoxin-O_OxRdtase"/>
</dbReference>
<dbReference type="RefSeq" id="WP_013133892.1">
    <property type="nucleotide sequence ID" value="NC_014166.1"/>
</dbReference>
<accession>D5V3N6</accession>
<dbReference type="InterPro" id="IPR029039">
    <property type="entry name" value="Flavoprotein-like_sf"/>
</dbReference>
<reference evidence="3 4" key="1">
    <citation type="journal article" date="2010" name="Stand. Genomic Sci.">
        <title>Complete genome sequence of Arcobacter nitrofigilis type strain (CI).</title>
        <authorList>
            <person name="Pati A."/>
            <person name="Gronow S."/>
            <person name="Lapidus A."/>
            <person name="Copeland A."/>
            <person name="Glavina Del Rio T."/>
            <person name="Nolan M."/>
            <person name="Lucas S."/>
            <person name="Tice H."/>
            <person name="Cheng J.F."/>
            <person name="Han C."/>
            <person name="Chertkov O."/>
            <person name="Bruce D."/>
            <person name="Tapia R."/>
            <person name="Goodwin L."/>
            <person name="Pitluck S."/>
            <person name="Liolios K."/>
            <person name="Ivanova N."/>
            <person name="Mavromatis K."/>
            <person name="Chen A."/>
            <person name="Palaniappan K."/>
            <person name="Land M."/>
            <person name="Hauser L."/>
            <person name="Chang Y.J."/>
            <person name="Jeffries C.D."/>
            <person name="Detter J.C."/>
            <person name="Rohde M."/>
            <person name="Goker M."/>
            <person name="Bristow J."/>
            <person name="Eisen J.A."/>
            <person name="Markowitz V."/>
            <person name="Hugenholtz P."/>
            <person name="Klenk H.P."/>
            <person name="Kyrpides N.C."/>
        </authorList>
    </citation>
    <scope>NUCLEOTIDE SEQUENCE [LARGE SCALE GENOMIC DNA]</scope>
    <source>
        <strain evidence="4">ATCC 33309 / DSM 7299 / CCUG 15893 / LMG 7604 / NCTC 12251 / CI</strain>
    </source>
</reference>
<dbReference type="InterPro" id="IPR001279">
    <property type="entry name" value="Metallo-B-lactamas"/>
</dbReference>
<dbReference type="eggNOG" id="COG0426">
    <property type="taxonomic scope" value="Bacteria"/>
</dbReference>
<dbReference type="CDD" id="cd07709">
    <property type="entry name" value="flavodiiron_proteins_MBL-fold"/>
    <property type="match status" value="1"/>
</dbReference>
<comment type="similarity">
    <text evidence="1">In the N-terminal section; belongs to the zinc metallo-hydrolase group 3 family.</text>
</comment>
<dbReference type="Proteomes" id="UP000000939">
    <property type="component" value="Chromosome"/>
</dbReference>
<dbReference type="GO" id="GO:0009055">
    <property type="term" value="F:electron transfer activity"/>
    <property type="evidence" value="ECO:0007669"/>
    <property type="project" value="InterPro"/>
</dbReference>
<gene>
    <name evidence="3" type="ordered locus">Arnit_0077</name>
</gene>
<dbReference type="AlphaFoldDB" id="D5V3N6"/>
<dbReference type="Pfam" id="PF19583">
    <property type="entry name" value="ODP"/>
    <property type="match status" value="1"/>
</dbReference>
<dbReference type="EMBL" id="CP001999">
    <property type="protein sequence ID" value="ADG91747.1"/>
    <property type="molecule type" value="Genomic_DNA"/>
</dbReference>
<dbReference type="Pfam" id="PF00258">
    <property type="entry name" value="Flavodoxin_1"/>
    <property type="match status" value="1"/>
</dbReference>
<dbReference type="Gene3D" id="3.40.50.360">
    <property type="match status" value="1"/>
</dbReference>
<dbReference type="HOGENOM" id="CLU_017490_2_1_7"/>
<dbReference type="GO" id="GO:0046872">
    <property type="term" value="F:metal ion binding"/>
    <property type="evidence" value="ECO:0007669"/>
    <property type="project" value="InterPro"/>
</dbReference>
<organism evidence="3 4">
    <name type="scientific">Arcobacter nitrofigilis (strain ATCC 33309 / DSM 7299 / CCUG 15893 / LMG 7604 / NCTC 12251 / CI)</name>
    <name type="common">Campylobacter nitrofigilis</name>
    <dbReference type="NCBI Taxonomy" id="572480"/>
    <lineage>
        <taxon>Bacteria</taxon>
        <taxon>Pseudomonadati</taxon>
        <taxon>Campylobacterota</taxon>
        <taxon>Epsilonproteobacteria</taxon>
        <taxon>Campylobacterales</taxon>
        <taxon>Arcobacteraceae</taxon>
        <taxon>Arcobacter</taxon>
    </lineage>
</organism>
<protein>
    <submittedName>
        <fullName evidence="3">Flavodoxin/nitric oxide synthase</fullName>
    </submittedName>
</protein>
<evidence type="ECO:0000259" key="2">
    <source>
        <dbReference type="PROSITE" id="PS50902"/>
    </source>
</evidence>
<dbReference type="InterPro" id="IPR036866">
    <property type="entry name" value="RibonucZ/Hydroxyglut_hydro"/>
</dbReference>
<dbReference type="GO" id="GO:0016491">
    <property type="term" value="F:oxidoreductase activity"/>
    <property type="evidence" value="ECO:0007669"/>
    <property type="project" value="InterPro"/>
</dbReference>
<name>D5V3N6_ARCNC</name>
<dbReference type="OrthoDB" id="9800607at2"/>
<dbReference type="PANTHER" id="PTHR43717">
    <property type="entry name" value="ANAEROBIC NITRIC OXIDE REDUCTASE FLAVORUBREDOXIN"/>
    <property type="match status" value="1"/>
</dbReference>
<proteinExistence type="inferred from homology"/>
<dbReference type="SUPFAM" id="SSF52218">
    <property type="entry name" value="Flavoproteins"/>
    <property type="match status" value="1"/>
</dbReference>
<sequence length="412" mass="47210">MYSNKPIEIAPNIYFIGSFDPDIRTFDIIMKTANGSSYNAYLIKTDEGVIILDTVKLEFQDEFFKKIEALCSYEEIKYVISHHLEPDHAGAIPELINRAPRAKVLISPQATPMLKAITRNENIDFETVWTNKSLTLGNKTIKFLTTPYLHWPETMSSYVVEDKLLFSGDVFGSHYHDRRLFDDLVGDFFYAFKYYYDHIMRPFKSYALNAIKLYDKLEIDMIATLHGPILRNNPKQYIDYYRKWSQDNYKDSAHGKKILSIFYLTSYKNTKDMAEAIFEGAESVDGIITNVYDLASIEESNMINILEESDGVLIGTPTINADAPKPVWDLLSCMMLLEKKGKTGGAFGSYGWSGEAIDMILHRLKSLNFRVPPMDSLKIKLIPTTEELAQCYDYGVEFAEIINGKMLEMTMN</sequence>
<dbReference type="SMART" id="SM00849">
    <property type="entry name" value="Lactamase_B"/>
    <property type="match status" value="1"/>
</dbReference>
<dbReference type="InterPro" id="IPR008254">
    <property type="entry name" value="Flavodoxin/NO_synth"/>
</dbReference>
<keyword evidence="4" id="KW-1185">Reference proteome</keyword>
<evidence type="ECO:0000256" key="1">
    <source>
        <dbReference type="ARBA" id="ARBA00007121"/>
    </source>
</evidence>
<dbReference type="SUPFAM" id="SSF56281">
    <property type="entry name" value="Metallo-hydrolase/oxidoreductase"/>
    <property type="match status" value="1"/>
</dbReference>
<dbReference type="PIRSF" id="PIRSF005243">
    <property type="entry name" value="ROO"/>
    <property type="match status" value="1"/>
</dbReference>
<dbReference type="STRING" id="572480.Arnit_0077"/>
<dbReference type="KEGG" id="ant:Arnit_0077"/>
<dbReference type="PANTHER" id="PTHR43717:SF1">
    <property type="entry name" value="ANAEROBIC NITRIC OXIDE REDUCTASE FLAVORUBREDOXIN"/>
    <property type="match status" value="1"/>
</dbReference>
<evidence type="ECO:0000313" key="3">
    <source>
        <dbReference type="EMBL" id="ADG91747.1"/>
    </source>
</evidence>
<feature type="domain" description="Flavodoxin-like" evidence="2">
    <location>
        <begin position="259"/>
        <end position="399"/>
    </location>
</feature>
<evidence type="ECO:0000313" key="4">
    <source>
        <dbReference type="Proteomes" id="UP000000939"/>
    </source>
</evidence>
<dbReference type="InterPro" id="IPR045761">
    <property type="entry name" value="ODP_dom"/>
</dbReference>